<dbReference type="KEGG" id="sia:M1425_2298"/>
<accession>C3MS86</accession>
<dbReference type="EMBL" id="CP001400">
    <property type="protein sequence ID" value="ACP39029.1"/>
    <property type="molecule type" value="Genomic_DNA"/>
</dbReference>
<dbReference type="AlphaFoldDB" id="C3MS86"/>
<dbReference type="GO" id="GO:0016799">
    <property type="term" value="F:hydrolase activity, hydrolyzing N-glycosyl compounds"/>
    <property type="evidence" value="ECO:0007669"/>
    <property type="project" value="InterPro"/>
</dbReference>
<dbReference type="Proteomes" id="UP000001350">
    <property type="component" value="Chromosome"/>
</dbReference>
<proteinExistence type="predicted"/>
<evidence type="ECO:0000313" key="2">
    <source>
        <dbReference type="EMBL" id="ACP39029.1"/>
    </source>
</evidence>
<dbReference type="InterPro" id="IPR001910">
    <property type="entry name" value="Inosine/uridine_hydrolase_dom"/>
</dbReference>
<dbReference type="SUPFAM" id="SSF53590">
    <property type="entry name" value="Nucleoside hydrolase"/>
    <property type="match status" value="1"/>
</dbReference>
<gene>
    <name evidence="2" type="ordered locus">M1425_2298</name>
</gene>
<protein>
    <submittedName>
        <fullName evidence="2">Inosine/uridine-preferring nucleoside hydrolase</fullName>
    </submittedName>
</protein>
<dbReference type="Gene3D" id="3.90.245.10">
    <property type="entry name" value="Ribonucleoside hydrolase-like"/>
    <property type="match status" value="1"/>
</dbReference>
<evidence type="ECO:0000313" key="3">
    <source>
        <dbReference type="Proteomes" id="UP000001350"/>
    </source>
</evidence>
<dbReference type="HOGENOM" id="CLU_036838_11_0_2"/>
<dbReference type="GeneID" id="7796261"/>
<reference evidence="2 3" key="1">
    <citation type="journal article" date="2009" name="Proc. Natl. Acad. Sci. U.S.A.">
        <title>Biogeography of the Sulfolobus islandicus pan-genome.</title>
        <authorList>
            <person name="Reno M.L."/>
            <person name="Held N.L."/>
            <person name="Fields C.J."/>
            <person name="Burke P.V."/>
            <person name="Whitaker R.J."/>
        </authorList>
    </citation>
    <scope>NUCLEOTIDE SEQUENCE [LARGE SCALE GENOMIC DNA]</scope>
    <source>
        <strain evidence="3">M.14.25 / Kamchatka #1</strain>
    </source>
</reference>
<dbReference type="Pfam" id="PF01156">
    <property type="entry name" value="IU_nuc_hydro"/>
    <property type="match status" value="1"/>
</dbReference>
<evidence type="ECO:0000259" key="1">
    <source>
        <dbReference type="Pfam" id="PF01156"/>
    </source>
</evidence>
<dbReference type="RefSeq" id="WP_012712245.1">
    <property type="nucleotide sequence ID" value="NC_012588.1"/>
</dbReference>
<dbReference type="PANTHER" id="PTHR46190:SF1">
    <property type="entry name" value="SI:CH211-201H21.5"/>
    <property type="match status" value="1"/>
</dbReference>
<keyword evidence="2" id="KW-0378">Hydrolase</keyword>
<sequence>MRYFIIDCDTAEDDIMSLIMLIKNNIQVVGITIVEGNVNFNQQVDTMLWALEFLNIDIPVYPNSKRPLVKSFKTVEDVHGKGGVGNEIVRPIRLKARSKHAVDAITELCETYFKILEFLAISPLTNLALAYLKYPRLTECIHHLYIMGGTIYGRGNITPLAEYDFSVDPDAVKIALHAGFTNVTLVPWEVTVANAIDPNIWNFIKSLNTKLSNFYVKIYSHYRTFSMQIQKMRGNPHSDVITAVIAIEPNIIKKSHKEYVDVETNEGLTRGVTIIDYVDLGHIIGNNKPNAEVVYDIDYEKFVQILLKTLSSD</sequence>
<feature type="domain" description="Inosine/uridine-preferring nucleoside hydrolase" evidence="1">
    <location>
        <begin position="5"/>
        <end position="303"/>
    </location>
</feature>
<name>C3MS86_SACI4</name>
<dbReference type="InterPro" id="IPR052775">
    <property type="entry name" value="IUN_hydrolase"/>
</dbReference>
<dbReference type="InterPro" id="IPR036452">
    <property type="entry name" value="Ribo_hydro-like"/>
</dbReference>
<organism evidence="2 3">
    <name type="scientific">Saccharolobus islandicus (strain M.14.25 / Kamchatka #1)</name>
    <name type="common">Sulfolobus islandicus</name>
    <dbReference type="NCBI Taxonomy" id="427317"/>
    <lineage>
        <taxon>Archaea</taxon>
        <taxon>Thermoproteota</taxon>
        <taxon>Thermoprotei</taxon>
        <taxon>Sulfolobales</taxon>
        <taxon>Sulfolobaceae</taxon>
        <taxon>Saccharolobus</taxon>
    </lineage>
</organism>
<dbReference type="PANTHER" id="PTHR46190">
    <property type="entry name" value="SI:CH211-201H21.5-RELATED"/>
    <property type="match status" value="1"/>
</dbReference>